<organism evidence="1">
    <name type="scientific">Schizaphis graminum</name>
    <name type="common">Green bug aphid</name>
    <dbReference type="NCBI Taxonomy" id="13262"/>
    <lineage>
        <taxon>Eukaryota</taxon>
        <taxon>Metazoa</taxon>
        <taxon>Ecdysozoa</taxon>
        <taxon>Arthropoda</taxon>
        <taxon>Hexapoda</taxon>
        <taxon>Insecta</taxon>
        <taxon>Pterygota</taxon>
        <taxon>Neoptera</taxon>
        <taxon>Paraneoptera</taxon>
        <taxon>Hemiptera</taxon>
        <taxon>Sternorrhyncha</taxon>
        <taxon>Aphidomorpha</taxon>
        <taxon>Aphidoidea</taxon>
        <taxon>Aphididae</taxon>
        <taxon>Aphidini</taxon>
        <taxon>Schizaphis</taxon>
    </lineage>
</organism>
<sequence>MYLPVHNSNNYIINATTGFRFHLMRHCGNRTLYCVILSTDENMRQILSGGLVGRKKIINKNQKSLLPIDHFIDKGREKKFTYHVVICINASQENEIKLEI</sequence>
<gene>
    <name evidence="1" type="ORF">g.177780</name>
</gene>
<reference evidence="1" key="1">
    <citation type="submission" date="2018-04" db="EMBL/GenBank/DDBJ databases">
        <title>Transcriptome of Schizaphis graminum biotype I.</title>
        <authorList>
            <person name="Scully E.D."/>
            <person name="Geib S.M."/>
            <person name="Palmer N.A."/>
            <person name="Koch K."/>
            <person name="Bradshaw J."/>
            <person name="Heng-Moss T."/>
            <person name="Sarath G."/>
        </authorList>
    </citation>
    <scope>NUCLEOTIDE SEQUENCE</scope>
</reference>
<proteinExistence type="predicted"/>
<evidence type="ECO:0000313" key="1">
    <source>
        <dbReference type="EMBL" id="MBY19433.1"/>
    </source>
</evidence>
<protein>
    <submittedName>
        <fullName evidence="1">Uncharacterized protein</fullName>
    </submittedName>
</protein>
<dbReference type="EMBL" id="GGMR01006814">
    <property type="protein sequence ID" value="MBY19433.1"/>
    <property type="molecule type" value="Transcribed_RNA"/>
</dbReference>
<accession>A0A2S2NQD7</accession>
<name>A0A2S2NQD7_SCHGA</name>
<dbReference type="AlphaFoldDB" id="A0A2S2NQD7"/>